<dbReference type="EMBL" id="BLLK01000045">
    <property type="protein sequence ID" value="GFH51508.1"/>
    <property type="molecule type" value="Genomic_DNA"/>
</dbReference>
<feature type="compositionally biased region" description="Polar residues" evidence="2">
    <location>
        <begin position="440"/>
        <end position="453"/>
    </location>
</feature>
<keyword evidence="4" id="KW-1185">Reference proteome</keyword>
<gene>
    <name evidence="3" type="ORF">CTEN210_07984</name>
</gene>
<evidence type="ECO:0000313" key="4">
    <source>
        <dbReference type="Proteomes" id="UP001054902"/>
    </source>
</evidence>
<feature type="coiled-coil region" evidence="1">
    <location>
        <begin position="1047"/>
        <end position="1152"/>
    </location>
</feature>
<feature type="compositionally biased region" description="Low complexity" evidence="2">
    <location>
        <begin position="54"/>
        <end position="64"/>
    </location>
</feature>
<protein>
    <submittedName>
        <fullName evidence="3">Uncharacterized protein</fullName>
    </submittedName>
</protein>
<sequence length="1459" mass="166231">MSSAVSSRSRNYKTLDEYRINRGHPHESKNGYEYNQPKLKHRQMSSDSINNVKPLAPHPSSAAPPRRRSPTRDYRGESSFKSSPRSSNSRSRRPSKSPPREAVDNLLRKSAIQSVLKTFQCNESTRVNNSSSTMNHVHPHPRQNPHEPGAGLHNSLLEEESVKSKQSAFQPFVDDDSAYFNNTRDPWKKQSPLKKLMESPMKACRTNFTNDNEDILQSTFNCSDKKKKKAFDSRKMVYKGESDDAFLNTKDAWGDDEVDQVFRRSPKVESYTDPFMKNSRGRNGVLKPSSNITNEDDSDLYKPPITSAETNNNVDERFRIAAMDSVKKAIQFSREENVHASPRGSRGMLNPNPRDAKFGSSRKSPIRERMDMERNPDASYRSVALKDGPSSKKSELQPESTPATKYNLLDDSMEKQKEKYNTPIASAGVSRTTKKLRGNTPDTVQTAQLTPSPITEDRPRSQVTIEQTDSLSLISSIFFDKDGNGSITEKHHIQRLYGEWQKGNLQMKCMLAEEIVNWFDDEDAGGREWVHMEPFRIAAKDVINQIENEKSERIALKAENESLKRQLATYKSHIIEMEKKKLAEKIEDDDAQSVLSNMGLKAELVSWKAKLSEKESDFEEYKKKCEENESDYKKQIQKLTLSSKNFKSKAECDVLNKQIETLQEKADLYKEQLRESEQYVKELEDTIDDQLKLWQEEEETFRKEVTSLKEKLNQAAEVETKYESLQRESQELKKELVRSQADIKEIRTMNQKLEENKRSNFEIERSARETSERYEETIRIMKEKNNALENDLKRAQRKLDDMFDETMKTHTSNEQEVKKLKEQLEHASFRVQVMRNESPKRKRPSNNNLSEETTISQLMDQLKAADLRAEEAWEAKRALEESMISMRPDEIDGIKDGDAEEKQHMQDIVDALTKKLYDARSRSRRIAVKSEEELSKVREAEIEMRKLASKYEKQASEWKQKLLKLKQNYATELSTRRSVESTLRSEISVLRQNKSMSASTSLLPNSMKTHSNYIGKEIDAVIEITNKLQDSANLITKAKQKIGRDMLNNVAKNIDILKSRVSKLEVAAEEDKLQIENSLNSYELAINEYESKVNVFKNEIDASKENLRIATEQRKMEAEDAKKAGLALQQKIDVTINRLTTLEGEYREYKEKSELGRSGGSNQSNVGQMRALDVTSNGTKSDLDNKHDLIQLAPSDEASGLHITSKLSEKPPMPANSNRQKMKVQHGVDGGVVEVNLREDDNSIQNSNFDSNVDMITSYKSYDIHNSVEERSQNEPTKKSFENDVQNSSVGKNTSHASVSSHDSAISASQSQNKTSSSRISGESDRSSELAEDSEFSNSHSYDTSNSILESIGTEMDSGVMERRGENSTVAASRSTIEDTTSHTEGDESSLSFEEQKEKSAIGIILDEDISAIEKLKDSSEIMESFDADKSRIFDVTEKSIESESGGEWDFDQSTERSL</sequence>
<feature type="region of interest" description="Disordered" evidence="2">
    <location>
        <begin position="1"/>
        <end position="106"/>
    </location>
</feature>
<feature type="coiled-coil region" evidence="1">
    <location>
        <begin position="930"/>
        <end position="968"/>
    </location>
</feature>
<feature type="compositionally biased region" description="Polar residues" evidence="2">
    <location>
        <begin position="1336"/>
        <end position="1345"/>
    </location>
</feature>
<feature type="compositionally biased region" description="Basic and acidic residues" evidence="2">
    <location>
        <begin position="13"/>
        <end position="30"/>
    </location>
</feature>
<feature type="compositionally biased region" description="Basic and acidic residues" evidence="2">
    <location>
        <begin position="365"/>
        <end position="376"/>
    </location>
</feature>
<feature type="compositionally biased region" description="Low complexity" evidence="2">
    <location>
        <begin position="79"/>
        <end position="89"/>
    </location>
</feature>
<evidence type="ECO:0000256" key="2">
    <source>
        <dbReference type="SAM" id="MobiDB-lite"/>
    </source>
</evidence>
<keyword evidence="1" id="KW-0175">Coiled coil</keyword>
<feature type="region of interest" description="Disordered" evidence="2">
    <location>
        <begin position="273"/>
        <end position="309"/>
    </location>
</feature>
<feature type="region of interest" description="Disordered" evidence="2">
    <location>
        <begin position="1268"/>
        <end position="1345"/>
    </location>
</feature>
<feature type="region of interest" description="Disordered" evidence="2">
    <location>
        <begin position="833"/>
        <end position="853"/>
    </location>
</feature>
<feature type="region of interest" description="Disordered" evidence="2">
    <location>
        <begin position="122"/>
        <end position="152"/>
    </location>
</feature>
<accession>A0AAD3CT78</accession>
<reference evidence="3 4" key="1">
    <citation type="journal article" date="2021" name="Sci. Rep.">
        <title>The genome of the diatom Chaetoceros tenuissimus carries an ancient integrated fragment of an extant virus.</title>
        <authorList>
            <person name="Hongo Y."/>
            <person name="Kimura K."/>
            <person name="Takaki Y."/>
            <person name="Yoshida Y."/>
            <person name="Baba S."/>
            <person name="Kobayashi G."/>
            <person name="Nagasaki K."/>
            <person name="Hano T."/>
            <person name="Tomaru Y."/>
        </authorList>
    </citation>
    <scope>NUCLEOTIDE SEQUENCE [LARGE SCALE GENOMIC DNA]</scope>
    <source>
        <strain evidence="3 4">NIES-3715</strain>
    </source>
</reference>
<dbReference type="PANTHER" id="PTHR45615:SF80">
    <property type="entry name" value="GRIP DOMAIN-CONTAINING PROTEIN"/>
    <property type="match status" value="1"/>
</dbReference>
<proteinExistence type="predicted"/>
<feature type="region of interest" description="Disordered" evidence="2">
    <location>
        <begin position="428"/>
        <end position="460"/>
    </location>
</feature>
<organism evidence="3 4">
    <name type="scientific">Chaetoceros tenuissimus</name>
    <dbReference type="NCBI Taxonomy" id="426638"/>
    <lineage>
        <taxon>Eukaryota</taxon>
        <taxon>Sar</taxon>
        <taxon>Stramenopiles</taxon>
        <taxon>Ochrophyta</taxon>
        <taxon>Bacillariophyta</taxon>
        <taxon>Coscinodiscophyceae</taxon>
        <taxon>Chaetocerotophycidae</taxon>
        <taxon>Chaetocerotales</taxon>
        <taxon>Chaetocerotaceae</taxon>
        <taxon>Chaetoceros</taxon>
    </lineage>
</organism>
<feature type="compositionally biased region" description="Basic and acidic residues" evidence="2">
    <location>
        <begin position="1376"/>
        <end position="1386"/>
    </location>
</feature>
<feature type="region of interest" description="Disordered" evidence="2">
    <location>
        <begin position="1205"/>
        <end position="1224"/>
    </location>
</feature>
<comment type="caution">
    <text evidence="3">The sequence shown here is derived from an EMBL/GenBank/DDBJ whole genome shotgun (WGS) entry which is preliminary data.</text>
</comment>
<dbReference type="PANTHER" id="PTHR45615">
    <property type="entry name" value="MYOSIN HEAVY CHAIN, NON-MUSCLE"/>
    <property type="match status" value="1"/>
</dbReference>
<feature type="region of interest" description="Disordered" evidence="2">
    <location>
        <begin position="333"/>
        <end position="409"/>
    </location>
</feature>
<dbReference type="Proteomes" id="UP001054902">
    <property type="component" value="Unassembled WGS sequence"/>
</dbReference>
<feature type="compositionally biased region" description="Basic and acidic residues" evidence="2">
    <location>
        <begin position="1268"/>
        <end position="1282"/>
    </location>
</feature>
<name>A0AAD3CT78_9STRA</name>
<feature type="compositionally biased region" description="Low complexity" evidence="2">
    <location>
        <begin position="1295"/>
        <end position="1321"/>
    </location>
</feature>
<feature type="region of interest" description="Disordered" evidence="2">
    <location>
        <begin position="1439"/>
        <end position="1459"/>
    </location>
</feature>
<feature type="region of interest" description="Disordered" evidence="2">
    <location>
        <begin position="1357"/>
        <end position="1395"/>
    </location>
</feature>
<feature type="compositionally biased region" description="Polar residues" evidence="2">
    <location>
        <begin position="122"/>
        <end position="135"/>
    </location>
</feature>
<feature type="compositionally biased region" description="Polar residues" evidence="2">
    <location>
        <begin position="1283"/>
        <end position="1294"/>
    </location>
</feature>
<evidence type="ECO:0000313" key="3">
    <source>
        <dbReference type="EMBL" id="GFH51508.1"/>
    </source>
</evidence>
<evidence type="ECO:0000256" key="1">
    <source>
        <dbReference type="SAM" id="Coils"/>
    </source>
</evidence>
<feature type="coiled-coil region" evidence="1">
    <location>
        <begin position="539"/>
        <end position="580"/>
    </location>
</feature>